<comment type="caution">
    <text evidence="4">The sequence shown here is derived from an EMBL/GenBank/DDBJ whole genome shotgun (WGS) entry which is preliminary data.</text>
</comment>
<organism evidence="4 5">
    <name type="scientific">Silurus meridionalis</name>
    <name type="common">Southern catfish</name>
    <name type="synonym">Silurus soldatovi meridionalis</name>
    <dbReference type="NCBI Taxonomy" id="175797"/>
    <lineage>
        <taxon>Eukaryota</taxon>
        <taxon>Metazoa</taxon>
        <taxon>Chordata</taxon>
        <taxon>Craniata</taxon>
        <taxon>Vertebrata</taxon>
        <taxon>Euteleostomi</taxon>
        <taxon>Actinopterygii</taxon>
        <taxon>Neopterygii</taxon>
        <taxon>Teleostei</taxon>
        <taxon>Ostariophysi</taxon>
        <taxon>Siluriformes</taxon>
        <taxon>Siluridae</taxon>
        <taxon>Silurus</taxon>
    </lineage>
</organism>
<evidence type="ECO:0000313" key="5">
    <source>
        <dbReference type="Proteomes" id="UP000606274"/>
    </source>
</evidence>
<keyword evidence="2" id="KW-1133">Transmembrane helix</keyword>
<evidence type="ECO:0000256" key="3">
    <source>
        <dbReference type="SAM" id="SignalP"/>
    </source>
</evidence>
<keyword evidence="3" id="KW-0732">Signal</keyword>
<evidence type="ECO:0008006" key="6">
    <source>
        <dbReference type="Google" id="ProtNLM"/>
    </source>
</evidence>
<keyword evidence="1" id="KW-0175">Coiled coil</keyword>
<reference evidence="4" key="1">
    <citation type="submission" date="2020-08" db="EMBL/GenBank/DDBJ databases">
        <title>Chromosome-level assembly of Southern catfish (Silurus meridionalis) provides insights into visual adaptation to the nocturnal and benthic lifestyles.</title>
        <authorList>
            <person name="Zhang Y."/>
            <person name="Wang D."/>
            <person name="Peng Z."/>
        </authorList>
    </citation>
    <scope>NUCLEOTIDE SEQUENCE</scope>
    <source>
        <strain evidence="4">SWU-2019-XX</strain>
        <tissue evidence="4">Muscle</tissue>
    </source>
</reference>
<proteinExistence type="predicted"/>
<keyword evidence="5" id="KW-1185">Reference proteome</keyword>
<name>A0A8T0A9P5_SILME</name>
<dbReference type="SUPFAM" id="SSF48726">
    <property type="entry name" value="Immunoglobulin"/>
    <property type="match status" value="1"/>
</dbReference>
<evidence type="ECO:0000256" key="2">
    <source>
        <dbReference type="SAM" id="Phobius"/>
    </source>
</evidence>
<gene>
    <name evidence="4" type="ORF">HF521_014981</name>
</gene>
<sequence>MQSCSIHHCILFSFTLTLSTVPALATVTPVTVKLHQSAKLLCKGKCSGVVKWTMFHNPDNVLAQCDQTSCSSVDGYKMFHDEYVKGDLSLTITAADYTHRGLYTCNCNSMDIRDVRLSIETLMSSVELNPGEDLLMDLPVPQSLEVIYKPKDSSGLYGEQICTVTKHILQCKAEYTPRASLSYPELTLRDVNITHSGIYTIRDVEYEENIYIYTLYVIEIQRITDGQPVNQLLAWLLPALTLMMGVIIGLVCFLKIRSKLLKCVKLQQEEQERLEQERLLQQEEQERILKEKLLQERMVNQQMEEEHAIQQQQQQAYIQHLWMCLEERRNSSAAGMRQRRAYSEADLNQIILRYQEQERNEQIPVFKTSRISSRTRMSQRSYSEANVSQVGSRHASAAESRDSLYGWRAQMGDWDSSTEQDYAGAVMLNRSYSSAKYSPYLHVSDCYTEEYFQWHTDDGVTASPNQSEAMDPFSYSSWF</sequence>
<dbReference type="AlphaFoldDB" id="A0A8T0A9P5"/>
<dbReference type="InterPro" id="IPR013783">
    <property type="entry name" value="Ig-like_fold"/>
</dbReference>
<dbReference type="InterPro" id="IPR036179">
    <property type="entry name" value="Ig-like_dom_sf"/>
</dbReference>
<evidence type="ECO:0000313" key="4">
    <source>
        <dbReference type="EMBL" id="KAF7687753.1"/>
    </source>
</evidence>
<protein>
    <recommendedName>
        <fullName evidence="6">Ig-like domain-containing protein</fullName>
    </recommendedName>
</protein>
<accession>A0A8T0A9P5</accession>
<feature type="transmembrane region" description="Helical" evidence="2">
    <location>
        <begin position="232"/>
        <end position="254"/>
    </location>
</feature>
<dbReference type="Gene3D" id="2.60.40.10">
    <property type="entry name" value="Immunoglobulins"/>
    <property type="match status" value="1"/>
</dbReference>
<feature type="chain" id="PRO_5035852301" description="Ig-like domain-containing protein" evidence="3">
    <location>
        <begin position="26"/>
        <end position="479"/>
    </location>
</feature>
<dbReference type="EMBL" id="JABFDY010000027">
    <property type="protein sequence ID" value="KAF7687753.1"/>
    <property type="molecule type" value="Genomic_DNA"/>
</dbReference>
<feature type="signal peptide" evidence="3">
    <location>
        <begin position="1"/>
        <end position="25"/>
    </location>
</feature>
<keyword evidence="2" id="KW-0812">Transmembrane</keyword>
<keyword evidence="2" id="KW-0472">Membrane</keyword>
<evidence type="ECO:0000256" key="1">
    <source>
        <dbReference type="SAM" id="Coils"/>
    </source>
</evidence>
<feature type="coiled-coil region" evidence="1">
    <location>
        <begin position="257"/>
        <end position="291"/>
    </location>
</feature>
<dbReference type="Proteomes" id="UP000606274">
    <property type="component" value="Unassembled WGS sequence"/>
</dbReference>